<accession>A0ABP9S6P7</accession>
<keyword evidence="2" id="KW-1185">Reference proteome</keyword>
<proteinExistence type="predicted"/>
<sequence>MSLNFQMTHSGAARIAVAGMARRFGSVPGFPGDGAHVTRVVATAYRRAAPGGAGPSGPAPAIDLR</sequence>
<evidence type="ECO:0000313" key="2">
    <source>
        <dbReference type="Proteomes" id="UP001501570"/>
    </source>
</evidence>
<organism evidence="1 2">
    <name type="scientific">Rugosimonospora acidiphila</name>
    <dbReference type="NCBI Taxonomy" id="556531"/>
    <lineage>
        <taxon>Bacteria</taxon>
        <taxon>Bacillati</taxon>
        <taxon>Actinomycetota</taxon>
        <taxon>Actinomycetes</taxon>
        <taxon>Micromonosporales</taxon>
        <taxon>Micromonosporaceae</taxon>
        <taxon>Rugosimonospora</taxon>
    </lineage>
</organism>
<name>A0ABP9S6P7_9ACTN</name>
<dbReference type="Proteomes" id="UP001501570">
    <property type="component" value="Unassembled WGS sequence"/>
</dbReference>
<dbReference type="EMBL" id="BAABJQ010000015">
    <property type="protein sequence ID" value="GAA5191235.1"/>
    <property type="molecule type" value="Genomic_DNA"/>
</dbReference>
<gene>
    <name evidence="1" type="ORF">GCM10023322_48150</name>
</gene>
<reference evidence="2" key="1">
    <citation type="journal article" date="2019" name="Int. J. Syst. Evol. Microbiol.">
        <title>The Global Catalogue of Microorganisms (GCM) 10K type strain sequencing project: providing services to taxonomists for standard genome sequencing and annotation.</title>
        <authorList>
            <consortium name="The Broad Institute Genomics Platform"/>
            <consortium name="The Broad Institute Genome Sequencing Center for Infectious Disease"/>
            <person name="Wu L."/>
            <person name="Ma J."/>
        </authorList>
    </citation>
    <scope>NUCLEOTIDE SEQUENCE [LARGE SCALE GENOMIC DNA]</scope>
    <source>
        <strain evidence="2">JCM 18304</strain>
    </source>
</reference>
<evidence type="ECO:0000313" key="1">
    <source>
        <dbReference type="EMBL" id="GAA5191235.1"/>
    </source>
</evidence>
<comment type="caution">
    <text evidence="1">The sequence shown here is derived from an EMBL/GenBank/DDBJ whole genome shotgun (WGS) entry which is preliminary data.</text>
</comment>
<protein>
    <submittedName>
        <fullName evidence="1">Uncharacterized protein</fullName>
    </submittedName>
</protein>